<reference evidence="3" key="1">
    <citation type="submission" date="2021-06" db="EMBL/GenBank/DDBJ databases">
        <authorList>
            <consortium name="DOE Joint Genome Institute"/>
            <person name="Mondo S.J."/>
            <person name="Amses K.R."/>
            <person name="Simmons D.R."/>
            <person name="Longcore J.E."/>
            <person name="Seto K."/>
            <person name="Alves G.H."/>
            <person name="Bonds A.E."/>
            <person name="Quandt C.A."/>
            <person name="Davis W.J."/>
            <person name="Chang Y."/>
            <person name="Letcher P.M."/>
            <person name="Powell M.J."/>
            <person name="Kuo A."/>
            <person name="Labutti K."/>
            <person name="Pangilinan J."/>
            <person name="Andreopoulos W."/>
            <person name="Tritt A."/>
            <person name="Riley R."/>
            <person name="Hundley H."/>
            <person name="Johnson J."/>
            <person name="Lipzen A."/>
            <person name="Barry K."/>
            <person name="Berbee M.L."/>
            <person name="Buchler N.E."/>
            <person name="Grigoriev I.V."/>
            <person name="Spatafora J.W."/>
            <person name="Stajich J.E."/>
            <person name="James T.Y."/>
        </authorList>
    </citation>
    <scope>NUCLEOTIDE SEQUENCE</scope>
    <source>
        <strain evidence="3">AG</strain>
    </source>
</reference>
<dbReference type="GO" id="GO:0016787">
    <property type="term" value="F:hydrolase activity"/>
    <property type="evidence" value="ECO:0007669"/>
    <property type="project" value="UniProtKB-KW"/>
</dbReference>
<dbReference type="InterPro" id="IPR029058">
    <property type="entry name" value="AB_hydrolase_fold"/>
</dbReference>
<gene>
    <name evidence="3" type="ORF">K450DRAFT_254178</name>
</gene>
<dbReference type="PANTHER" id="PTHR48081">
    <property type="entry name" value="AB HYDROLASE SUPERFAMILY PROTEIN C4A8.06C"/>
    <property type="match status" value="1"/>
</dbReference>
<evidence type="ECO:0000256" key="1">
    <source>
        <dbReference type="ARBA" id="ARBA00022801"/>
    </source>
</evidence>
<evidence type="ECO:0000313" key="3">
    <source>
        <dbReference type="EMBL" id="KAI8576910.1"/>
    </source>
</evidence>
<dbReference type="InterPro" id="IPR050300">
    <property type="entry name" value="GDXG_lipolytic_enzyme"/>
</dbReference>
<protein>
    <recommendedName>
        <fullName evidence="2">Alpha/beta hydrolase fold-3 domain-containing protein</fullName>
    </recommendedName>
</protein>
<dbReference type="AlphaFoldDB" id="A0AAD5E755"/>
<dbReference type="RefSeq" id="XP_051441914.1">
    <property type="nucleotide sequence ID" value="XM_051591160.1"/>
</dbReference>
<dbReference type="InterPro" id="IPR013094">
    <property type="entry name" value="AB_hydrolase_3"/>
</dbReference>
<dbReference type="PANTHER" id="PTHR48081:SF8">
    <property type="entry name" value="ALPHA_BETA HYDROLASE FOLD-3 DOMAIN-CONTAINING PROTEIN-RELATED"/>
    <property type="match status" value="1"/>
</dbReference>
<sequence>MSLKLLSPEQIDALTALPAPDLRAKLAGFRMDALSKLPPAPLDEPAKIENSSFKGPETDIPVRIYTPEGTGPFPAVVYFHGGGWVIGTLDSYDGLCREMCVAVGATIISVDYRLAPEAKFPAATEDCYAAVVHVQDNAERYNIDPARIAVGGDSAGGNLALVASIMARERKGPSIKYQSLIYPSCDMTMNGPHKQSNPSAVLIPQIMNYFADSYLNGPEDMENPHCSPLKADLTGLPPAFVLTCEHDALLEEGAELARRLEEVGVPCEYVNAPGLDHGFFHTSRHHFPAVGPYQTAAYEGLKKALF</sequence>
<feature type="domain" description="Alpha/beta hydrolase fold-3" evidence="2">
    <location>
        <begin position="76"/>
        <end position="280"/>
    </location>
</feature>
<comment type="caution">
    <text evidence="3">The sequence shown here is derived from an EMBL/GenBank/DDBJ whole genome shotgun (WGS) entry which is preliminary data.</text>
</comment>
<keyword evidence="4" id="KW-1185">Reference proteome</keyword>
<name>A0AAD5E755_UMBRA</name>
<dbReference type="SUPFAM" id="SSF53474">
    <property type="entry name" value="alpha/beta-Hydrolases"/>
    <property type="match status" value="1"/>
</dbReference>
<evidence type="ECO:0000259" key="2">
    <source>
        <dbReference type="Pfam" id="PF07859"/>
    </source>
</evidence>
<dbReference type="GeneID" id="75916503"/>
<dbReference type="Pfam" id="PF07859">
    <property type="entry name" value="Abhydrolase_3"/>
    <property type="match status" value="1"/>
</dbReference>
<dbReference type="Gene3D" id="3.40.50.1820">
    <property type="entry name" value="alpha/beta hydrolase"/>
    <property type="match status" value="1"/>
</dbReference>
<proteinExistence type="predicted"/>
<dbReference type="Proteomes" id="UP001206595">
    <property type="component" value="Unassembled WGS sequence"/>
</dbReference>
<dbReference type="EMBL" id="MU620947">
    <property type="protein sequence ID" value="KAI8576910.1"/>
    <property type="molecule type" value="Genomic_DNA"/>
</dbReference>
<evidence type="ECO:0000313" key="4">
    <source>
        <dbReference type="Proteomes" id="UP001206595"/>
    </source>
</evidence>
<keyword evidence="1" id="KW-0378">Hydrolase</keyword>
<organism evidence="3 4">
    <name type="scientific">Umbelopsis ramanniana AG</name>
    <dbReference type="NCBI Taxonomy" id="1314678"/>
    <lineage>
        <taxon>Eukaryota</taxon>
        <taxon>Fungi</taxon>
        <taxon>Fungi incertae sedis</taxon>
        <taxon>Mucoromycota</taxon>
        <taxon>Mucoromycotina</taxon>
        <taxon>Umbelopsidomycetes</taxon>
        <taxon>Umbelopsidales</taxon>
        <taxon>Umbelopsidaceae</taxon>
        <taxon>Umbelopsis</taxon>
    </lineage>
</organism>
<reference evidence="3" key="2">
    <citation type="journal article" date="2022" name="Proc. Natl. Acad. Sci. U.S.A.">
        <title>Diploid-dominant life cycles characterize the early evolution of Fungi.</title>
        <authorList>
            <person name="Amses K.R."/>
            <person name="Simmons D.R."/>
            <person name="Longcore J.E."/>
            <person name="Mondo S.J."/>
            <person name="Seto K."/>
            <person name="Jeronimo G.H."/>
            <person name="Bonds A.E."/>
            <person name="Quandt C.A."/>
            <person name="Davis W.J."/>
            <person name="Chang Y."/>
            <person name="Federici B.A."/>
            <person name="Kuo A."/>
            <person name="LaButti K."/>
            <person name="Pangilinan J."/>
            <person name="Andreopoulos W."/>
            <person name="Tritt A."/>
            <person name="Riley R."/>
            <person name="Hundley H."/>
            <person name="Johnson J."/>
            <person name="Lipzen A."/>
            <person name="Barry K."/>
            <person name="Lang B.F."/>
            <person name="Cuomo C.A."/>
            <person name="Buchler N.E."/>
            <person name="Grigoriev I.V."/>
            <person name="Spatafora J.W."/>
            <person name="Stajich J.E."/>
            <person name="James T.Y."/>
        </authorList>
    </citation>
    <scope>NUCLEOTIDE SEQUENCE</scope>
    <source>
        <strain evidence="3">AG</strain>
    </source>
</reference>
<accession>A0AAD5E755</accession>